<protein>
    <submittedName>
        <fullName evidence="1">Uncharacterized protein</fullName>
    </submittedName>
</protein>
<name>A0A6C0IQ31_9ZZZZ</name>
<reference evidence="1" key="1">
    <citation type="journal article" date="2020" name="Nature">
        <title>Giant virus diversity and host interactions through global metagenomics.</title>
        <authorList>
            <person name="Schulz F."/>
            <person name="Roux S."/>
            <person name="Paez-Espino D."/>
            <person name="Jungbluth S."/>
            <person name="Walsh D.A."/>
            <person name="Denef V.J."/>
            <person name="McMahon K.D."/>
            <person name="Konstantinidis K.T."/>
            <person name="Eloe-Fadrosh E.A."/>
            <person name="Kyrpides N.C."/>
            <person name="Woyke T."/>
        </authorList>
    </citation>
    <scope>NUCLEOTIDE SEQUENCE</scope>
    <source>
        <strain evidence="1">GVMAG-M-3300024261-8</strain>
    </source>
</reference>
<proteinExistence type="predicted"/>
<sequence length="54" mass="6009">MLKAILYVPPALVCSNKTPNQILYKQKSKKTVSFDISSNQIHHYASNELSSTNG</sequence>
<dbReference type="AlphaFoldDB" id="A0A6C0IQ31"/>
<evidence type="ECO:0000313" key="1">
    <source>
        <dbReference type="EMBL" id="QHT95318.1"/>
    </source>
</evidence>
<organism evidence="1">
    <name type="scientific">viral metagenome</name>
    <dbReference type="NCBI Taxonomy" id="1070528"/>
    <lineage>
        <taxon>unclassified sequences</taxon>
        <taxon>metagenomes</taxon>
        <taxon>organismal metagenomes</taxon>
    </lineage>
</organism>
<accession>A0A6C0IQ31</accession>
<dbReference type="EMBL" id="MN740240">
    <property type="protein sequence ID" value="QHT95318.1"/>
    <property type="molecule type" value="Genomic_DNA"/>
</dbReference>